<dbReference type="GO" id="GO:0005634">
    <property type="term" value="C:nucleus"/>
    <property type="evidence" value="ECO:0007669"/>
    <property type="project" value="TreeGrafter"/>
</dbReference>
<dbReference type="GO" id="GO:0000956">
    <property type="term" value="P:nuclear-transcribed mRNA catabolic process"/>
    <property type="evidence" value="ECO:0007669"/>
    <property type="project" value="TreeGrafter"/>
</dbReference>
<dbReference type="InterPro" id="IPR041412">
    <property type="entry name" value="Xrn1_helical"/>
</dbReference>
<keyword evidence="9" id="KW-1185">Reference proteome</keyword>
<keyword evidence="2" id="KW-0378">Hydrolase</keyword>
<dbReference type="Gene3D" id="1.25.40.1050">
    <property type="match status" value="1"/>
</dbReference>
<dbReference type="Proteomes" id="UP000717585">
    <property type="component" value="Unassembled WGS sequence"/>
</dbReference>
<evidence type="ECO:0000256" key="4">
    <source>
        <dbReference type="ARBA" id="ARBA00038299"/>
    </source>
</evidence>
<evidence type="ECO:0000259" key="7">
    <source>
        <dbReference type="Pfam" id="PF17846"/>
    </source>
</evidence>
<dbReference type="Pfam" id="PF17846">
    <property type="entry name" value="XRN_M"/>
    <property type="match status" value="1"/>
</dbReference>
<feature type="domain" description="Xrn1 N-terminal" evidence="6">
    <location>
        <begin position="1"/>
        <end position="271"/>
    </location>
</feature>
<dbReference type="InterPro" id="IPR004859">
    <property type="entry name" value="Xrn1_N"/>
</dbReference>
<evidence type="ECO:0000256" key="3">
    <source>
        <dbReference type="ARBA" id="ARBA00022839"/>
    </source>
</evidence>
<feature type="region of interest" description="Disordered" evidence="5">
    <location>
        <begin position="892"/>
        <end position="914"/>
    </location>
</feature>
<keyword evidence="3 8" id="KW-0269">Exonuclease</keyword>
<keyword evidence="1" id="KW-0540">Nuclease</keyword>
<sequence>MGVPAFFKWLLDRYPACVEDAVEDQHIMAPGATSWTRPFDSDPRIWDQQKNLPERNGRPEHYDALYLDMNGLIHPCFHPENEFKELAPKTDAEVFQEVFLYVDRLFGIVKPRKLVYMAVDGPAPRAKMNQQRARRFVAAQESQQNKRMKLKVQEACTARGIDLPEEWSKKSSRDSNVITPGTEFLCNLSQALEIYIRYKLSTSEQWRGVTVILSDASVPGEGEHKIFEHIRRQRSQTDSPAVQRHCIYGMDADLIFLSLASHEPNFSIIREVVFDRGRHKCGRCGRMGHTDGSCDFNPPSSGAKQRLCFTQAFQFMHVWVFRQYLEKEFGKLLDNGDRPGFDFERILDDFVLLCFMSGNDFLPHIPGLDIRSGAVGTLVNLYSAYLQDAIGTDPYITANGQIRFDKMAGMLKGLTLVEEEHVKKIVTGYKQGRGFEAKQAGQDPKVRKLKELGITPEGEKQANKALYDALAGKTRNLGAEIELQPNGEPVYPCTVDVDAPDDLYANHYVDEPVRYGTKDWQVRYYQAKFGWNTRSPEFESYRDNLLREYARGLQWVFSYYHRRVASWEWFFPYHYAPLMSDLDLITERKLWCNEDGTNALLFPEEAGDSENAPLPFEQLLSVLPPYTARNTLPGQYYGAMVDATGVLRQFYPNNFTLDRNGARFEWQALALLPFIEREALKAKEAQLRATLTPEEAARNVRGIPIVLMRQTALDIPAEWGPLDPDRPPSLHGYMRRLTVPREFIDTSSGEMMANYIYPMALDDAYAIFPGTLHREVGGGRVQPYFVDSTVAFEYKPIEFGPKPISELRRCYRNSRGANMLQLAANKLSKPVDRWGNVRAPDPAPFDLLKRTQAPLSAMTGRAKSIAIQKLAPPSTSMTIGLKGPVSLKRKLRERQRSGGHVTSDSFTVTKRAKE</sequence>
<reference evidence="8" key="1">
    <citation type="submission" date="2021-05" db="EMBL/GenBank/DDBJ databases">
        <title>A free-living protist that lacks canonical eukaryotic 1 DNA replication and segregation systems.</title>
        <authorList>
            <person name="Salas-Leiva D.E."/>
            <person name="Tromer E.C."/>
            <person name="Curtis B.A."/>
            <person name="Jerlstrom-Hultqvist J."/>
            <person name="Kolisko M."/>
            <person name="Yi Z."/>
            <person name="Salas-Leiva J.S."/>
            <person name="Gallot-Lavallee L."/>
            <person name="Kops G.J.P.L."/>
            <person name="Archibald J.M."/>
            <person name="Simpson A.G.B."/>
            <person name="Roger A.J."/>
        </authorList>
    </citation>
    <scope>NUCLEOTIDE SEQUENCE</scope>
    <source>
        <strain evidence="8">BICM</strain>
    </source>
</reference>
<dbReference type="OrthoDB" id="372487at2759"/>
<dbReference type="AlphaFoldDB" id="A0A8J6E192"/>
<comment type="caution">
    <text evidence="8">The sequence shown here is derived from an EMBL/GenBank/DDBJ whole genome shotgun (WGS) entry which is preliminary data.</text>
</comment>
<evidence type="ECO:0000313" key="9">
    <source>
        <dbReference type="Proteomes" id="UP000717585"/>
    </source>
</evidence>
<comment type="similarity">
    <text evidence="4">Belongs to the 5'-3' exonuclease family.</text>
</comment>
<dbReference type="Pfam" id="PF03159">
    <property type="entry name" value="XRN_N"/>
    <property type="match status" value="1"/>
</dbReference>
<dbReference type="Gene3D" id="3.40.50.12390">
    <property type="match status" value="2"/>
</dbReference>
<feature type="domain" description="Xrn1 helical" evidence="7">
    <location>
        <begin position="341"/>
        <end position="711"/>
    </location>
</feature>
<dbReference type="CDD" id="cd18673">
    <property type="entry name" value="PIN_XRN1-2-like"/>
    <property type="match status" value="1"/>
</dbReference>
<dbReference type="PANTHER" id="PTHR12341">
    <property type="entry name" value="5'-&gt;3' EXORIBONUCLEASE"/>
    <property type="match status" value="1"/>
</dbReference>
<dbReference type="CDD" id="cd09897">
    <property type="entry name" value="H3TH_FEN1-XPG-like"/>
    <property type="match status" value="1"/>
</dbReference>
<evidence type="ECO:0000259" key="6">
    <source>
        <dbReference type="Pfam" id="PF03159"/>
    </source>
</evidence>
<dbReference type="EMBL" id="JAHDYR010000007">
    <property type="protein sequence ID" value="KAG9396054.1"/>
    <property type="molecule type" value="Genomic_DNA"/>
</dbReference>
<accession>A0A8J6E192</accession>
<dbReference type="InterPro" id="IPR027073">
    <property type="entry name" value="5_3_exoribonuclease"/>
</dbReference>
<dbReference type="GO" id="GO:0003723">
    <property type="term" value="F:RNA binding"/>
    <property type="evidence" value="ECO:0007669"/>
    <property type="project" value="TreeGrafter"/>
</dbReference>
<evidence type="ECO:0000256" key="2">
    <source>
        <dbReference type="ARBA" id="ARBA00022801"/>
    </source>
</evidence>
<dbReference type="PANTHER" id="PTHR12341:SF7">
    <property type="entry name" value="5'-3' EXORIBONUCLEASE 1"/>
    <property type="match status" value="1"/>
</dbReference>
<proteinExistence type="inferred from homology"/>
<organism evidence="8 9">
    <name type="scientific">Carpediemonas membranifera</name>
    <dbReference type="NCBI Taxonomy" id="201153"/>
    <lineage>
        <taxon>Eukaryota</taxon>
        <taxon>Metamonada</taxon>
        <taxon>Carpediemonas-like organisms</taxon>
        <taxon>Carpediemonas</taxon>
    </lineage>
</organism>
<evidence type="ECO:0000256" key="1">
    <source>
        <dbReference type="ARBA" id="ARBA00022722"/>
    </source>
</evidence>
<protein>
    <submittedName>
        <fullName evidence="8">XRN 5'-3' exonuclease N-terminus</fullName>
    </submittedName>
</protein>
<gene>
    <name evidence="8" type="ORF">J8273_2406</name>
</gene>
<dbReference type="GO" id="GO:0004534">
    <property type="term" value="F:5'-3' RNA exonuclease activity"/>
    <property type="evidence" value="ECO:0007669"/>
    <property type="project" value="TreeGrafter"/>
</dbReference>
<name>A0A8J6E192_9EUKA</name>
<evidence type="ECO:0000256" key="5">
    <source>
        <dbReference type="SAM" id="MobiDB-lite"/>
    </source>
</evidence>
<evidence type="ECO:0000313" key="8">
    <source>
        <dbReference type="EMBL" id="KAG9396054.1"/>
    </source>
</evidence>